<dbReference type="AlphaFoldDB" id="A0CDA6"/>
<dbReference type="GeneID" id="5021955"/>
<organism evidence="2 3">
    <name type="scientific">Paramecium tetraurelia</name>
    <dbReference type="NCBI Taxonomy" id="5888"/>
    <lineage>
        <taxon>Eukaryota</taxon>
        <taxon>Sar</taxon>
        <taxon>Alveolata</taxon>
        <taxon>Ciliophora</taxon>
        <taxon>Intramacronucleata</taxon>
        <taxon>Oligohymenophorea</taxon>
        <taxon>Peniculida</taxon>
        <taxon>Parameciidae</taxon>
        <taxon>Paramecium</taxon>
    </lineage>
</organism>
<dbReference type="OrthoDB" id="298611at2759"/>
<dbReference type="GO" id="GO:0008270">
    <property type="term" value="F:zinc ion binding"/>
    <property type="evidence" value="ECO:0000318"/>
    <property type="project" value="GO_Central"/>
</dbReference>
<dbReference type="KEGG" id="ptm:GSPATT00006984001"/>
<evidence type="ECO:0008006" key="4">
    <source>
        <dbReference type="Google" id="ProtNLM"/>
    </source>
</evidence>
<name>A0CDA6_PARTE</name>
<evidence type="ECO:0000256" key="1">
    <source>
        <dbReference type="SAM" id="Phobius"/>
    </source>
</evidence>
<keyword evidence="1" id="KW-1133">Transmembrane helix</keyword>
<keyword evidence="3" id="KW-1185">Reference proteome</keyword>
<keyword evidence="1" id="KW-0472">Membrane</keyword>
<evidence type="ECO:0000313" key="2">
    <source>
        <dbReference type="EMBL" id="CAK68773.1"/>
    </source>
</evidence>
<accession>A0CDA6</accession>
<dbReference type="Proteomes" id="UP000000600">
    <property type="component" value="Unassembled WGS sequence"/>
</dbReference>
<dbReference type="RefSeq" id="XP_001436170.1">
    <property type="nucleotide sequence ID" value="XM_001436133.1"/>
</dbReference>
<reference evidence="2 3" key="1">
    <citation type="journal article" date="2006" name="Nature">
        <title>Global trends of whole-genome duplications revealed by the ciliate Paramecium tetraurelia.</title>
        <authorList>
            <consortium name="Genoscope"/>
            <person name="Aury J.-M."/>
            <person name="Jaillon O."/>
            <person name="Duret L."/>
            <person name="Noel B."/>
            <person name="Jubin C."/>
            <person name="Porcel B.M."/>
            <person name="Segurens B."/>
            <person name="Daubin V."/>
            <person name="Anthouard V."/>
            <person name="Aiach N."/>
            <person name="Arnaiz O."/>
            <person name="Billaut A."/>
            <person name="Beisson J."/>
            <person name="Blanc I."/>
            <person name="Bouhouche K."/>
            <person name="Camara F."/>
            <person name="Duharcourt S."/>
            <person name="Guigo R."/>
            <person name="Gogendeau D."/>
            <person name="Katinka M."/>
            <person name="Keller A.-M."/>
            <person name="Kissmehl R."/>
            <person name="Klotz C."/>
            <person name="Koll F."/>
            <person name="Le Moue A."/>
            <person name="Lepere C."/>
            <person name="Malinsky S."/>
            <person name="Nowacki M."/>
            <person name="Nowak J.K."/>
            <person name="Plattner H."/>
            <person name="Poulain J."/>
            <person name="Ruiz F."/>
            <person name="Serrano V."/>
            <person name="Zagulski M."/>
            <person name="Dessen P."/>
            <person name="Betermier M."/>
            <person name="Weissenbach J."/>
            <person name="Scarpelli C."/>
            <person name="Schachter V."/>
            <person name="Sperling L."/>
            <person name="Meyer E."/>
            <person name="Cohen J."/>
            <person name="Wincker P."/>
        </authorList>
    </citation>
    <scope>NUCLEOTIDE SEQUENCE [LARGE SCALE GENOMIC DNA]</scope>
    <source>
        <strain evidence="2 3">Stock d4-2</strain>
    </source>
</reference>
<keyword evidence="1" id="KW-0812">Transmembrane</keyword>
<proteinExistence type="predicted"/>
<dbReference type="InParanoid" id="A0CDA6"/>
<sequence length="495" mass="58083">MTMYNQGDIMKIANNFLRNADFFGTPFVQQISEKQSIYRSAIGGLITLIIFSASLAYTTWILYQWQTNQFSPKISHSLYISDFNLIDFNYDIVRIYFWKLDATYIDPFEERVLLPVLSFMNYDGSISSKVIKMSIETTSDGNKYFLPKLHFGEEYQNGNLYISSDATILFIKCQQEYLEDGEQCADQEKSDQFFSQPFNVITTEVTYKSIDSNNGETKTSTQEYYFQVEPSNCYTLNIFLQSNLYEVRDYFLFGSPKIQEYINGAFIQTQTNTFNYCKLAYGNDALGVVYLTMQANQIKTIFEYPHAGDLLANIGSIVSLLFMIKYIIILLNQHFLQENLIHSIIRIYYPQFKNVKIFRNWKFQINKVKIGDKFVDVNQFQQFYNKIVEKIQNKMSYLNLLYEISRLYFLIRSSQSRDVIRKTHQIGIRMGFVQDLELFQDFNSKSEYSSDGQFQMNDEDVSILSVEERTQIASGEKIPEEIINQYDFFEINKII</sequence>
<dbReference type="OMA" id="HSIIRIY"/>
<dbReference type="PANTHER" id="PTHR12621:SF7">
    <property type="entry name" value="CYSTEINE AND HISTIDINE-RICH DOMAIN-CONTAINING PROTEIN 1"/>
    <property type="match status" value="1"/>
</dbReference>
<evidence type="ECO:0000313" key="3">
    <source>
        <dbReference type="Proteomes" id="UP000000600"/>
    </source>
</evidence>
<dbReference type="EMBL" id="CT868063">
    <property type="protein sequence ID" value="CAK68773.1"/>
    <property type="molecule type" value="Genomic_DNA"/>
</dbReference>
<gene>
    <name evidence="2" type="ORF">GSPATT00006984001</name>
</gene>
<protein>
    <recommendedName>
        <fullName evidence="4">Transmembrane protein</fullName>
    </recommendedName>
</protein>
<dbReference type="PANTHER" id="PTHR12621">
    <property type="entry name" value="CYSTEINE AND HISTIDINE-RICH DOMAIN CHORD -CONTAINING PROTEIN"/>
    <property type="match status" value="1"/>
</dbReference>
<feature type="transmembrane region" description="Helical" evidence="1">
    <location>
        <begin position="41"/>
        <end position="63"/>
    </location>
</feature>
<dbReference type="HOGENOM" id="CLU_038221_0_0_1"/>